<keyword evidence="1" id="KW-1133">Transmembrane helix</keyword>
<name>A0A316F577_9ACTN</name>
<comment type="caution">
    <text evidence="2">The sequence shown here is derived from an EMBL/GenBank/DDBJ whole genome shotgun (WGS) entry which is preliminary data.</text>
</comment>
<keyword evidence="1" id="KW-0472">Membrane</keyword>
<feature type="transmembrane region" description="Helical" evidence="1">
    <location>
        <begin position="29"/>
        <end position="49"/>
    </location>
</feature>
<dbReference type="AlphaFoldDB" id="A0A316F577"/>
<evidence type="ECO:0000256" key="1">
    <source>
        <dbReference type="SAM" id="Phobius"/>
    </source>
</evidence>
<organism evidence="2 3">
    <name type="scientific">Actinoplanes xinjiangensis</name>
    <dbReference type="NCBI Taxonomy" id="512350"/>
    <lineage>
        <taxon>Bacteria</taxon>
        <taxon>Bacillati</taxon>
        <taxon>Actinomycetota</taxon>
        <taxon>Actinomycetes</taxon>
        <taxon>Micromonosporales</taxon>
        <taxon>Micromonosporaceae</taxon>
        <taxon>Actinoplanes</taxon>
    </lineage>
</organism>
<keyword evidence="3" id="KW-1185">Reference proteome</keyword>
<feature type="transmembrane region" description="Helical" evidence="1">
    <location>
        <begin position="70"/>
        <end position="90"/>
    </location>
</feature>
<evidence type="ECO:0000313" key="2">
    <source>
        <dbReference type="EMBL" id="PWK39814.1"/>
    </source>
</evidence>
<accession>A0A316F577</accession>
<dbReference type="EMBL" id="QGGR01000021">
    <property type="protein sequence ID" value="PWK39814.1"/>
    <property type="molecule type" value="Genomic_DNA"/>
</dbReference>
<protein>
    <submittedName>
        <fullName evidence="2">Uncharacterized protein</fullName>
    </submittedName>
</protein>
<gene>
    <name evidence="2" type="ORF">BC793_12181</name>
</gene>
<reference evidence="2 3" key="1">
    <citation type="submission" date="2018-05" db="EMBL/GenBank/DDBJ databases">
        <title>Genomic Encyclopedia of Archaeal and Bacterial Type Strains, Phase II (KMG-II): from individual species to whole genera.</title>
        <authorList>
            <person name="Goeker M."/>
        </authorList>
    </citation>
    <scope>NUCLEOTIDE SEQUENCE [LARGE SCALE GENOMIC DNA]</scope>
    <source>
        <strain evidence="2 3">DSM 45184</strain>
    </source>
</reference>
<dbReference type="Proteomes" id="UP000245697">
    <property type="component" value="Unassembled WGS sequence"/>
</dbReference>
<sequence length="104" mass="12634">MCAVPDLVDQVEKAARLQWRALVLSYRGILRLTGQGMAFVVTRVLVPLLRIYHRWFLVPMFWLIRWTLRVLWWLCLAYYYVLIRPLAIVWRYTVVPVRTFIRRL</sequence>
<evidence type="ECO:0000313" key="3">
    <source>
        <dbReference type="Proteomes" id="UP000245697"/>
    </source>
</evidence>
<proteinExistence type="predicted"/>
<keyword evidence="1" id="KW-0812">Transmembrane</keyword>